<keyword evidence="2" id="KW-1185">Reference proteome</keyword>
<dbReference type="EMBL" id="CM046389">
    <property type="protein sequence ID" value="KAI8567007.1"/>
    <property type="molecule type" value="Genomic_DNA"/>
</dbReference>
<comment type="caution">
    <text evidence="1">The sequence shown here is derived from an EMBL/GenBank/DDBJ whole genome shotgun (WGS) entry which is preliminary data.</text>
</comment>
<gene>
    <name evidence="1" type="ORF">RHMOL_Rhmol02G0087700</name>
</gene>
<name>A0ACC0PMQ9_RHOML</name>
<proteinExistence type="predicted"/>
<dbReference type="Proteomes" id="UP001062846">
    <property type="component" value="Chromosome 2"/>
</dbReference>
<evidence type="ECO:0000313" key="2">
    <source>
        <dbReference type="Proteomes" id="UP001062846"/>
    </source>
</evidence>
<organism evidence="1 2">
    <name type="scientific">Rhododendron molle</name>
    <name type="common">Chinese azalea</name>
    <name type="synonym">Azalea mollis</name>
    <dbReference type="NCBI Taxonomy" id="49168"/>
    <lineage>
        <taxon>Eukaryota</taxon>
        <taxon>Viridiplantae</taxon>
        <taxon>Streptophyta</taxon>
        <taxon>Embryophyta</taxon>
        <taxon>Tracheophyta</taxon>
        <taxon>Spermatophyta</taxon>
        <taxon>Magnoliopsida</taxon>
        <taxon>eudicotyledons</taxon>
        <taxon>Gunneridae</taxon>
        <taxon>Pentapetalae</taxon>
        <taxon>asterids</taxon>
        <taxon>Ericales</taxon>
        <taxon>Ericaceae</taxon>
        <taxon>Ericoideae</taxon>
        <taxon>Rhodoreae</taxon>
        <taxon>Rhododendron</taxon>
    </lineage>
</organism>
<evidence type="ECO:0000313" key="1">
    <source>
        <dbReference type="EMBL" id="KAI8567007.1"/>
    </source>
</evidence>
<accession>A0ACC0PMQ9</accession>
<sequence>MSKPTAINFLGKIAFTAWNIWKVRNDYVFRNEKVNPLAVMARANFAQLEFSSICLIPSVHMDNQPIVDVASIWVAPNVSKLKANCDVAFKEGDTSNKVAVVIRDHKGATVDGRVKTSNIFSALQGELLAIREACFMVSKSSLQGVTVESDCREAIHLSSSEKAPPWDVAAVVLDIRDLARASGIIFSWAHRTANKAAHTVAALAKSRNLPCNWVSSPPLSLFSVFEFDSAFFAHEFLAIDRDSATFPQEKKQNSPDLGSAFAPNRRTNSSVWMWCLYLFNDGVNHGLGFEKGFFEFLGEVV</sequence>
<reference evidence="1" key="1">
    <citation type="submission" date="2022-02" db="EMBL/GenBank/DDBJ databases">
        <title>Plant Genome Project.</title>
        <authorList>
            <person name="Zhang R.-G."/>
        </authorList>
    </citation>
    <scope>NUCLEOTIDE SEQUENCE</scope>
    <source>
        <strain evidence="1">AT1</strain>
    </source>
</reference>
<protein>
    <submittedName>
        <fullName evidence="1">Uncharacterized protein</fullName>
    </submittedName>
</protein>